<dbReference type="InterPro" id="IPR027417">
    <property type="entry name" value="P-loop_NTPase"/>
</dbReference>
<dbReference type="InterPro" id="IPR011527">
    <property type="entry name" value="ABC1_TM_dom"/>
</dbReference>
<evidence type="ECO:0000313" key="13">
    <source>
        <dbReference type="Proteomes" id="UP000470771"/>
    </source>
</evidence>
<comment type="subcellular location">
    <subcellularLocation>
        <location evidence="1">Cell membrane</location>
        <topology evidence="1">Multi-pass membrane protein</topology>
    </subcellularLocation>
</comment>
<dbReference type="EMBL" id="WWNE01000006">
    <property type="protein sequence ID" value="NBG66180.1"/>
    <property type="molecule type" value="Genomic_DNA"/>
</dbReference>
<dbReference type="InterPro" id="IPR003439">
    <property type="entry name" value="ABC_transporter-like_ATP-bd"/>
</dbReference>
<dbReference type="SUPFAM" id="SSF52540">
    <property type="entry name" value="P-loop containing nucleoside triphosphate hydrolases"/>
    <property type="match status" value="1"/>
</dbReference>
<keyword evidence="3" id="KW-1003">Cell membrane</keyword>
<dbReference type="GO" id="GO:0034040">
    <property type="term" value="F:ATPase-coupled lipid transmembrane transporter activity"/>
    <property type="evidence" value="ECO:0007669"/>
    <property type="project" value="TreeGrafter"/>
</dbReference>
<dbReference type="GO" id="GO:0005886">
    <property type="term" value="C:plasma membrane"/>
    <property type="evidence" value="ECO:0007669"/>
    <property type="project" value="UniProtKB-SubCell"/>
</dbReference>
<keyword evidence="13" id="KW-1185">Reference proteome</keyword>
<dbReference type="Pfam" id="PF00664">
    <property type="entry name" value="ABC_membrane"/>
    <property type="match status" value="1"/>
</dbReference>
<dbReference type="Proteomes" id="UP000470771">
    <property type="component" value="Unassembled WGS sequence"/>
</dbReference>
<dbReference type="Gene3D" id="1.20.1560.10">
    <property type="entry name" value="ABC transporter type 1, transmembrane domain"/>
    <property type="match status" value="1"/>
</dbReference>
<sequence>MKEKSKETSSLFDKLNLLLSGVKNKSFFSLIILVFQGLTEGVGLLLIIPLLSVAGVSNADNSNGQMTQAFQSFSKIANTSITITNVLIFYVIIMSFYAFLKFTQAIITAQINQKVVVYWRNQFFERLSFSSWSSISKLKHSDIQNALSIEIRKFGAISNQLIQLTGSSILIIIYLIISATLSLKLTLIALIPIGIIALINKPINKKTSLLGKSTVIGNKEIQSIILEQLSALKLVKSYQKEKQHLDEFRSTNEELESKTINFIKETQKTKVIFELFAAVFIAIYIYIAISVFKAEITELLLLIFIFSRMLPKASKLANNYQQILNNIPAMESTQDLLRAIETEKMPHHTPSPKVLLENTITFKDVSFSYPKKPVLNKLNFKLNANKTTIITGPSGKGKSTCIDLILGLQKPVDGTIFIDDTPMQSINQVHWRSLIAYVPQEAFLFHKSIRDNLSWANEFASEKELWNCLEKANAKEFVKGLPDGLDTVVGNRGNNLSGGQRQRIALARAIIRNPKLLILDEATNAVDDESETLIKEALSKLNGEITIVIVAHRSSLIDLADYIVEL</sequence>
<reference evidence="12 13" key="1">
    <citation type="submission" date="2019-12" db="EMBL/GenBank/DDBJ databases">
        <authorList>
            <person name="Zhao J."/>
        </authorList>
    </citation>
    <scope>NUCLEOTIDE SEQUENCE [LARGE SCALE GENOMIC DNA]</scope>
    <source>
        <strain evidence="12 13">S-15</strain>
    </source>
</reference>
<dbReference type="PANTHER" id="PTHR24221">
    <property type="entry name" value="ATP-BINDING CASSETTE SUB-FAMILY B"/>
    <property type="match status" value="1"/>
</dbReference>
<dbReference type="RefSeq" id="WP_160633122.1">
    <property type="nucleotide sequence ID" value="NZ_WWNE01000006.1"/>
</dbReference>
<dbReference type="PROSITE" id="PS50893">
    <property type="entry name" value="ABC_TRANSPORTER_2"/>
    <property type="match status" value="1"/>
</dbReference>
<evidence type="ECO:0000256" key="2">
    <source>
        <dbReference type="ARBA" id="ARBA00022448"/>
    </source>
</evidence>
<dbReference type="InterPro" id="IPR039421">
    <property type="entry name" value="Type_1_exporter"/>
</dbReference>
<organism evidence="12 13">
    <name type="scientific">Acidiluteibacter ferrifornacis</name>
    <dbReference type="NCBI Taxonomy" id="2692424"/>
    <lineage>
        <taxon>Bacteria</taxon>
        <taxon>Pseudomonadati</taxon>
        <taxon>Bacteroidota</taxon>
        <taxon>Flavobacteriia</taxon>
        <taxon>Flavobacteriales</taxon>
        <taxon>Cryomorphaceae</taxon>
        <taxon>Acidiluteibacter</taxon>
    </lineage>
</organism>
<dbReference type="InterPro" id="IPR036640">
    <property type="entry name" value="ABC1_TM_sf"/>
</dbReference>
<evidence type="ECO:0000313" key="12">
    <source>
        <dbReference type="EMBL" id="NBG66180.1"/>
    </source>
</evidence>
<keyword evidence="6 12" id="KW-0067">ATP-binding</keyword>
<dbReference type="GO" id="GO:0005524">
    <property type="term" value="F:ATP binding"/>
    <property type="evidence" value="ECO:0007669"/>
    <property type="project" value="UniProtKB-KW"/>
</dbReference>
<keyword evidence="4 9" id="KW-0812">Transmembrane</keyword>
<name>A0A6N9NLR6_9FLAO</name>
<evidence type="ECO:0000256" key="4">
    <source>
        <dbReference type="ARBA" id="ARBA00022692"/>
    </source>
</evidence>
<dbReference type="InterPro" id="IPR003593">
    <property type="entry name" value="AAA+_ATPase"/>
</dbReference>
<evidence type="ECO:0000256" key="8">
    <source>
        <dbReference type="ARBA" id="ARBA00023136"/>
    </source>
</evidence>
<dbReference type="GO" id="GO:0140359">
    <property type="term" value="F:ABC-type transporter activity"/>
    <property type="evidence" value="ECO:0007669"/>
    <property type="project" value="InterPro"/>
</dbReference>
<dbReference type="GO" id="GO:0016887">
    <property type="term" value="F:ATP hydrolysis activity"/>
    <property type="evidence" value="ECO:0007669"/>
    <property type="project" value="InterPro"/>
</dbReference>
<evidence type="ECO:0000256" key="6">
    <source>
        <dbReference type="ARBA" id="ARBA00022840"/>
    </source>
</evidence>
<feature type="transmembrane region" description="Helical" evidence="9">
    <location>
        <begin position="76"/>
        <end position="100"/>
    </location>
</feature>
<dbReference type="SMART" id="SM00382">
    <property type="entry name" value="AAA"/>
    <property type="match status" value="1"/>
</dbReference>
<keyword evidence="8 9" id="KW-0472">Membrane</keyword>
<feature type="transmembrane region" description="Helical" evidence="9">
    <location>
        <begin position="161"/>
        <end position="179"/>
    </location>
</feature>
<feature type="domain" description="ABC transporter" evidence="10">
    <location>
        <begin position="360"/>
        <end position="566"/>
    </location>
</feature>
<evidence type="ECO:0000256" key="9">
    <source>
        <dbReference type="SAM" id="Phobius"/>
    </source>
</evidence>
<evidence type="ECO:0000256" key="1">
    <source>
        <dbReference type="ARBA" id="ARBA00004651"/>
    </source>
</evidence>
<evidence type="ECO:0000256" key="7">
    <source>
        <dbReference type="ARBA" id="ARBA00022989"/>
    </source>
</evidence>
<proteinExistence type="predicted"/>
<accession>A0A6N9NLR6</accession>
<dbReference type="Pfam" id="PF00005">
    <property type="entry name" value="ABC_tran"/>
    <property type="match status" value="1"/>
</dbReference>
<evidence type="ECO:0000259" key="11">
    <source>
        <dbReference type="PROSITE" id="PS50929"/>
    </source>
</evidence>
<dbReference type="PROSITE" id="PS50929">
    <property type="entry name" value="ABC_TM1F"/>
    <property type="match status" value="1"/>
</dbReference>
<feature type="domain" description="ABC transmembrane type-1" evidence="11">
    <location>
        <begin position="27"/>
        <end position="325"/>
    </location>
</feature>
<keyword evidence="2" id="KW-0813">Transport</keyword>
<dbReference type="AlphaFoldDB" id="A0A6N9NLR6"/>
<feature type="transmembrane region" description="Helical" evidence="9">
    <location>
        <begin position="271"/>
        <end position="292"/>
    </location>
</feature>
<gene>
    <name evidence="12" type="ORF">GQN54_08610</name>
</gene>
<keyword evidence="7 9" id="KW-1133">Transmembrane helix</keyword>
<evidence type="ECO:0000259" key="10">
    <source>
        <dbReference type="PROSITE" id="PS50893"/>
    </source>
</evidence>
<feature type="transmembrane region" description="Helical" evidence="9">
    <location>
        <begin position="27"/>
        <end position="56"/>
    </location>
</feature>
<dbReference type="FunFam" id="3.40.50.300:FF:000854">
    <property type="entry name" value="Multidrug ABC transporter ATP-binding protein"/>
    <property type="match status" value="1"/>
</dbReference>
<protein>
    <submittedName>
        <fullName evidence="12">ATP-binding cassette domain-containing protein</fullName>
    </submittedName>
</protein>
<evidence type="ECO:0000256" key="3">
    <source>
        <dbReference type="ARBA" id="ARBA00022475"/>
    </source>
</evidence>
<dbReference type="SUPFAM" id="SSF90123">
    <property type="entry name" value="ABC transporter transmembrane region"/>
    <property type="match status" value="1"/>
</dbReference>
<comment type="caution">
    <text evidence="12">The sequence shown here is derived from an EMBL/GenBank/DDBJ whole genome shotgun (WGS) entry which is preliminary data.</text>
</comment>
<dbReference type="InterPro" id="IPR017871">
    <property type="entry name" value="ABC_transporter-like_CS"/>
</dbReference>
<keyword evidence="5" id="KW-0547">Nucleotide-binding</keyword>
<dbReference type="Gene3D" id="3.40.50.300">
    <property type="entry name" value="P-loop containing nucleotide triphosphate hydrolases"/>
    <property type="match status" value="1"/>
</dbReference>
<evidence type="ECO:0000256" key="5">
    <source>
        <dbReference type="ARBA" id="ARBA00022741"/>
    </source>
</evidence>
<dbReference type="PROSITE" id="PS00211">
    <property type="entry name" value="ABC_TRANSPORTER_1"/>
    <property type="match status" value="1"/>
</dbReference>
<dbReference type="PANTHER" id="PTHR24221:SF654">
    <property type="entry name" value="ATP-BINDING CASSETTE SUB-FAMILY B MEMBER 6"/>
    <property type="match status" value="1"/>
</dbReference>
<feature type="transmembrane region" description="Helical" evidence="9">
    <location>
        <begin position="185"/>
        <end position="203"/>
    </location>
</feature>